<feature type="transmembrane region" description="Helical" evidence="1">
    <location>
        <begin position="20"/>
        <end position="42"/>
    </location>
</feature>
<dbReference type="EMBL" id="VXRG01000076">
    <property type="protein sequence ID" value="MXY93613.1"/>
    <property type="molecule type" value="Genomic_DNA"/>
</dbReference>
<gene>
    <name evidence="2" type="ORF">F4Y42_09210</name>
</gene>
<evidence type="ECO:0000313" key="2">
    <source>
        <dbReference type="EMBL" id="MXY93613.1"/>
    </source>
</evidence>
<evidence type="ECO:0000256" key="1">
    <source>
        <dbReference type="SAM" id="Phobius"/>
    </source>
</evidence>
<name>A0A6B0YS18_9CHLR</name>
<accession>A0A6B0YS18</accession>
<proteinExistence type="predicted"/>
<feature type="transmembrane region" description="Helical" evidence="1">
    <location>
        <begin position="122"/>
        <end position="141"/>
    </location>
</feature>
<feature type="transmembrane region" description="Helical" evidence="1">
    <location>
        <begin position="54"/>
        <end position="72"/>
    </location>
</feature>
<feature type="transmembrane region" description="Helical" evidence="1">
    <location>
        <begin position="92"/>
        <end position="110"/>
    </location>
</feature>
<keyword evidence="1" id="KW-0812">Transmembrane</keyword>
<reference evidence="2" key="1">
    <citation type="submission" date="2019-09" db="EMBL/GenBank/DDBJ databases">
        <title>Characterisation of the sponge microbiome using genome-centric metagenomics.</title>
        <authorList>
            <person name="Engelberts J.P."/>
            <person name="Robbins S.J."/>
            <person name="De Goeij J.M."/>
            <person name="Aranda M."/>
            <person name="Bell S.C."/>
            <person name="Webster N.S."/>
        </authorList>
    </citation>
    <scope>NUCLEOTIDE SEQUENCE</scope>
    <source>
        <strain evidence="2">SB0664_bin_27</strain>
    </source>
</reference>
<comment type="caution">
    <text evidence="2">The sequence shown here is derived from an EMBL/GenBank/DDBJ whole genome shotgun (WGS) entry which is preliminary data.</text>
</comment>
<dbReference type="AlphaFoldDB" id="A0A6B0YS18"/>
<sequence length="145" mass="16589">MKIPEKLKNLTMLDLARGPWLFILSLCGVLTGHMISELLPLRSEDQFKFSLIDTWPQVGGVGTMSLVFYMMARKAKDVSDFRRMAVNLAVKYFLVFAALATVTVFIIAALRMPIRELLDGPWLKLLALFWGPVIVAVFVKYRFYR</sequence>
<organism evidence="2">
    <name type="scientific">Caldilineaceae bacterium SB0664_bin_27</name>
    <dbReference type="NCBI Taxonomy" id="2605260"/>
    <lineage>
        <taxon>Bacteria</taxon>
        <taxon>Bacillati</taxon>
        <taxon>Chloroflexota</taxon>
        <taxon>Caldilineae</taxon>
        <taxon>Caldilineales</taxon>
        <taxon>Caldilineaceae</taxon>
    </lineage>
</organism>
<keyword evidence="1" id="KW-1133">Transmembrane helix</keyword>
<protein>
    <submittedName>
        <fullName evidence="2">Uncharacterized protein</fullName>
    </submittedName>
</protein>
<keyword evidence="1" id="KW-0472">Membrane</keyword>